<keyword evidence="2" id="KW-1185">Reference proteome</keyword>
<name>A0A1X6WS79_9ENTE</name>
<proteinExistence type="predicted"/>
<dbReference type="EMBL" id="FWFD01000019">
    <property type="protein sequence ID" value="SLM87117.1"/>
    <property type="molecule type" value="Genomic_DNA"/>
</dbReference>
<dbReference type="AlphaFoldDB" id="A0A1X6WS79"/>
<sequence>MARDWLKAFEEKYDLNFFEQKNVSIKRKAYFEKTNHFEWFIEIDENKKTITLPKFNLNSYRESELKEKQIIGDLLENISNWNIIGLSNCSGVYEISKITPSNDKYIIHYAEKESINAFGYLDWDNF</sequence>
<protein>
    <submittedName>
        <fullName evidence="1">Uncharacterized protein</fullName>
    </submittedName>
</protein>
<evidence type="ECO:0000313" key="2">
    <source>
        <dbReference type="Proteomes" id="UP000195918"/>
    </source>
</evidence>
<evidence type="ECO:0000313" key="1">
    <source>
        <dbReference type="EMBL" id="SLM87117.1"/>
    </source>
</evidence>
<organism evidence="1 2">
    <name type="scientific">Vagococcus fluvialis bH819</name>
    <dbReference type="NCBI Taxonomy" id="1255619"/>
    <lineage>
        <taxon>Bacteria</taxon>
        <taxon>Bacillati</taxon>
        <taxon>Bacillota</taxon>
        <taxon>Bacilli</taxon>
        <taxon>Lactobacillales</taxon>
        <taxon>Enterococcaceae</taxon>
        <taxon>Vagococcus</taxon>
    </lineage>
</organism>
<reference evidence="2" key="1">
    <citation type="submission" date="2017-02" db="EMBL/GenBank/DDBJ databases">
        <authorList>
            <person name="Dridi B."/>
        </authorList>
    </citation>
    <scope>NUCLEOTIDE SEQUENCE [LARGE SCALE GENOMIC DNA]</scope>
    <source>
        <strain evidence="2">bH819</strain>
    </source>
</reference>
<dbReference type="Proteomes" id="UP000195918">
    <property type="component" value="Unassembled WGS sequence"/>
</dbReference>
<gene>
    <name evidence="1" type="ORF">FM121_13545</name>
</gene>
<accession>A0A1X6WS79</accession>